<protein>
    <submittedName>
        <fullName evidence="5">N(1)-aminopropylagmatine ureohydrolase</fullName>
        <ecNumber evidence="5">3.5.3.24</ecNumber>
    </submittedName>
</protein>
<accession>A0A484IBD4</accession>
<dbReference type="Proteomes" id="UP000294299">
    <property type="component" value="Chromosome NFRAN"/>
</dbReference>
<dbReference type="Gene3D" id="3.40.800.10">
    <property type="entry name" value="Ureohydrolase domain"/>
    <property type="match status" value="1"/>
</dbReference>
<keyword evidence="1 3" id="KW-0479">Metal-binding</keyword>
<evidence type="ECO:0000256" key="4">
    <source>
        <dbReference type="PROSITE-ProRule" id="PRU00742"/>
    </source>
</evidence>
<gene>
    <name evidence="5" type="ORF">NFRAN_0008</name>
</gene>
<dbReference type="EMBL" id="LR216287">
    <property type="protein sequence ID" value="VFJ12329.1"/>
    <property type="molecule type" value="Genomic_DNA"/>
</dbReference>
<dbReference type="InterPro" id="IPR023696">
    <property type="entry name" value="Ureohydrolase_dom_sf"/>
</dbReference>
<dbReference type="SUPFAM" id="SSF52768">
    <property type="entry name" value="Arginase/deacetylase"/>
    <property type="match status" value="1"/>
</dbReference>
<feature type="binding site" evidence="3">
    <location>
        <position position="242"/>
    </location>
    <ligand>
        <name>Mn(2+)</name>
        <dbReference type="ChEBI" id="CHEBI:29035"/>
        <label>1</label>
    </ligand>
</feature>
<comment type="cofactor">
    <cofactor evidence="3">
        <name>Mn(2+)</name>
        <dbReference type="ChEBI" id="CHEBI:29035"/>
    </cofactor>
    <text evidence="3">Binds 2 manganese ions per subunit.</text>
</comment>
<dbReference type="Pfam" id="PF00491">
    <property type="entry name" value="Arginase"/>
    <property type="match status" value="1"/>
</dbReference>
<dbReference type="GO" id="GO:0033389">
    <property type="term" value="P:putrescine biosynthetic process from arginine, via agmatine"/>
    <property type="evidence" value="ECO:0007669"/>
    <property type="project" value="TreeGrafter"/>
</dbReference>
<proteinExistence type="inferred from homology"/>
<dbReference type="GO" id="GO:0043920">
    <property type="term" value="F:aminopropylagmatine ureohydrolase activity"/>
    <property type="evidence" value="ECO:0007669"/>
    <property type="project" value="UniProtKB-EC"/>
</dbReference>
<dbReference type="PANTHER" id="PTHR11358">
    <property type="entry name" value="ARGINASE/AGMATINASE"/>
    <property type="match status" value="1"/>
</dbReference>
<reference evidence="5 6" key="1">
    <citation type="submission" date="2019-02" db="EMBL/GenBank/DDBJ databases">
        <authorList>
            <person name="Lehtovirta-Morley E L."/>
        </authorList>
    </citation>
    <scope>NUCLEOTIDE SEQUENCE [LARGE SCALE GENOMIC DNA]</scope>
    <source>
        <strain evidence="5">NFRAN1</strain>
    </source>
</reference>
<feature type="binding site" evidence="3">
    <location>
        <position position="240"/>
    </location>
    <ligand>
        <name>Mn(2+)</name>
        <dbReference type="ChEBI" id="CHEBI:29035"/>
        <label>1</label>
    </ligand>
</feature>
<name>A0A484IBD4_9ARCH</name>
<dbReference type="PROSITE" id="PS51409">
    <property type="entry name" value="ARGINASE_2"/>
    <property type="match status" value="1"/>
</dbReference>
<feature type="binding site" evidence="3">
    <location>
        <position position="131"/>
    </location>
    <ligand>
        <name>Mn(2+)</name>
        <dbReference type="ChEBI" id="CHEBI:29035"/>
        <label>1</label>
    </ligand>
</feature>
<organism evidence="5 6">
    <name type="scientific">Candidatus Nitrosocosmicus franklandianus</name>
    <dbReference type="NCBI Taxonomy" id="1798806"/>
    <lineage>
        <taxon>Archaea</taxon>
        <taxon>Nitrososphaerota</taxon>
        <taxon>Nitrososphaeria</taxon>
        <taxon>Nitrososphaerales</taxon>
        <taxon>Nitrososphaeraceae</taxon>
        <taxon>Candidatus Nitrosocosmicus</taxon>
    </lineage>
</organism>
<keyword evidence="6" id="KW-1185">Reference proteome</keyword>
<dbReference type="GO" id="GO:0008783">
    <property type="term" value="F:agmatinase activity"/>
    <property type="evidence" value="ECO:0007669"/>
    <property type="project" value="TreeGrafter"/>
</dbReference>
<keyword evidence="2 5" id="KW-0378">Hydrolase</keyword>
<feature type="binding site" evidence="3">
    <location>
        <position position="154"/>
    </location>
    <ligand>
        <name>Mn(2+)</name>
        <dbReference type="ChEBI" id="CHEBI:29035"/>
        <label>1</label>
    </ligand>
</feature>
<comment type="similarity">
    <text evidence="4">Belongs to the arginase family.</text>
</comment>
<evidence type="ECO:0000256" key="3">
    <source>
        <dbReference type="PIRSR" id="PIRSR036979-1"/>
    </source>
</evidence>
<sequence>MFTRPEYTLSGCNFCDIPIPVTFDNANVVVFGAPIDITTTFGKTTSMGPHAIRTTSSKQIETLVYEKNIEIYDKALVYDLGDIKSDNSDYSDVHDLEKIESFWNNFDEKISVVITLLRDTQKIPVILGGEHTITYSIFKWISRERPLLLHFDAHRDMKSTYEGMTMCHTTPFYHLIENGYLRGQDLVQIGIRQGDRNENQFALRQEVTTFDAWNCHNDFDEIKSWIRNNTRNRKIYVSFDIDVYDLSYVSCTGTPEPYGLSPFQIVDLINSIDESAVLTGVDFVETGFKNNDFREGALATQTLLRILTGDFMSKKASKIHF</sequence>
<dbReference type="AlphaFoldDB" id="A0A484IBD4"/>
<keyword evidence="3" id="KW-0464">Manganese</keyword>
<feature type="binding site" evidence="3">
    <location>
        <position position="152"/>
    </location>
    <ligand>
        <name>Mn(2+)</name>
        <dbReference type="ChEBI" id="CHEBI:29035"/>
        <label>1</label>
    </ligand>
</feature>
<dbReference type="KEGG" id="nfn:NFRAN_0008"/>
<dbReference type="GO" id="GO:0046872">
    <property type="term" value="F:metal ion binding"/>
    <property type="evidence" value="ECO:0007669"/>
    <property type="project" value="UniProtKB-KW"/>
</dbReference>
<dbReference type="InterPro" id="IPR006035">
    <property type="entry name" value="Ureohydrolase"/>
</dbReference>
<evidence type="ECO:0000313" key="6">
    <source>
        <dbReference type="Proteomes" id="UP000294299"/>
    </source>
</evidence>
<dbReference type="EC" id="3.5.3.24" evidence="5"/>
<evidence type="ECO:0000256" key="2">
    <source>
        <dbReference type="ARBA" id="ARBA00022801"/>
    </source>
</evidence>
<evidence type="ECO:0000256" key="1">
    <source>
        <dbReference type="ARBA" id="ARBA00022723"/>
    </source>
</evidence>
<evidence type="ECO:0000313" key="5">
    <source>
        <dbReference type="EMBL" id="VFJ12329.1"/>
    </source>
</evidence>
<feature type="binding site" evidence="3">
    <location>
        <position position="156"/>
    </location>
    <ligand>
        <name>Mn(2+)</name>
        <dbReference type="ChEBI" id="CHEBI:29035"/>
        <label>1</label>
    </ligand>
</feature>
<dbReference type="PANTHER" id="PTHR11358:SF26">
    <property type="entry name" value="GUANIDINO ACID HYDROLASE, MITOCHONDRIAL"/>
    <property type="match status" value="1"/>
</dbReference>
<dbReference type="PIRSF" id="PIRSF036979">
    <property type="entry name" value="Arginase"/>
    <property type="match status" value="1"/>
</dbReference>